<accession>A0A9W2ZDF0</accession>
<evidence type="ECO:0000313" key="3">
    <source>
        <dbReference type="RefSeq" id="XP_055872921.1"/>
    </source>
</evidence>
<dbReference type="RefSeq" id="XP_055872921.1">
    <property type="nucleotide sequence ID" value="XM_056016946.1"/>
</dbReference>
<dbReference type="GeneID" id="106053192"/>
<keyword evidence="2" id="KW-1185">Reference proteome</keyword>
<name>A0A9W2ZDF0_BIOGL</name>
<dbReference type="AlphaFoldDB" id="A0A9W2ZDF0"/>
<organism evidence="2 3">
    <name type="scientific">Biomphalaria glabrata</name>
    <name type="common">Bloodfluke planorb</name>
    <name type="synonym">Freshwater snail</name>
    <dbReference type="NCBI Taxonomy" id="6526"/>
    <lineage>
        <taxon>Eukaryota</taxon>
        <taxon>Metazoa</taxon>
        <taxon>Spiralia</taxon>
        <taxon>Lophotrochozoa</taxon>
        <taxon>Mollusca</taxon>
        <taxon>Gastropoda</taxon>
        <taxon>Heterobranchia</taxon>
        <taxon>Euthyneura</taxon>
        <taxon>Panpulmonata</taxon>
        <taxon>Hygrophila</taxon>
        <taxon>Lymnaeoidea</taxon>
        <taxon>Planorbidae</taxon>
        <taxon>Biomphalaria</taxon>
    </lineage>
</organism>
<dbReference type="Proteomes" id="UP001165740">
    <property type="component" value="Chromosome 18"/>
</dbReference>
<dbReference type="OrthoDB" id="10477643at2759"/>
<proteinExistence type="predicted"/>
<evidence type="ECO:0000313" key="2">
    <source>
        <dbReference type="Proteomes" id="UP001165740"/>
    </source>
</evidence>
<feature type="coiled-coil region" evidence="1">
    <location>
        <begin position="459"/>
        <end position="557"/>
    </location>
</feature>
<sequence length="563" mass="64869">MESKKEIVKSESDVITMEVDTTDALEIILEKDENTSNKITRLKDKNNAEDVLRGREKHTTQEIKVEKDVEIKVEKDVEIKVEIDAENDSDKVTPVSDKINTHETISQKDKLAVDHVKIEMDYENASDGVITQEQCASGDVSSGKDHIAGEEMIIEMQKTMTDLDILIESLRDQEFNIAFVYDLYKNTYSSTETAKILMTMSPSYIYLAPACHTVKNIVKRMNTYLKNIDGNWTKICQYLSAPFTLLKKKIKSPKALTESPKKWYSCELQRLILNNPEKSGIGKSPTLKYLIDTFGDCLDRCRIGHVLLIYYLDNCKPHATAKHVKMVFKLKSSVTKYRIVKLVENTIIKRKASLYRNQEFREMCAQVFRNNTKPFLNLTGAAVNEADVGSGCSSSKRFAKKYKRASRRPNTVPGEACDQVERLKERIKFISQSRHSENAKRKELLNKLRSKLQSDPQNLQQLQETANIKMAKLNALRKKLKSMDLKSMTKKLEKMTNLYLKEKRKCRKLTEEMSQVPSIHQALEEKKATMERLQAENNSLNDKVRDLEIECQYLSQNHIEKYH</sequence>
<gene>
    <name evidence="3" type="primary">LOC106053192</name>
</gene>
<reference evidence="3" key="1">
    <citation type="submission" date="2025-08" db="UniProtKB">
        <authorList>
            <consortium name="RefSeq"/>
        </authorList>
    </citation>
    <scope>IDENTIFICATION</scope>
</reference>
<evidence type="ECO:0000256" key="1">
    <source>
        <dbReference type="SAM" id="Coils"/>
    </source>
</evidence>
<keyword evidence="1" id="KW-0175">Coiled coil</keyword>
<protein>
    <submittedName>
        <fullName evidence="3">Uncharacterized protein LOC106053192</fullName>
    </submittedName>
</protein>